<gene>
    <name evidence="5" type="ORF">SAMN05443529_1024</name>
</gene>
<comment type="function">
    <text evidence="2">May play the central regulatory role in sporulation. It may be an element of the effector pathway responsible for the activation of sporulation genes in response to nutritional stress. Spo0A may act in concert with spo0H (a sigma factor) to control the expression of some genes that are critical to the sporulation process.</text>
</comment>
<dbReference type="PANTHER" id="PTHR43228">
    <property type="entry name" value="TWO-COMPONENT RESPONSE REGULATOR"/>
    <property type="match status" value="1"/>
</dbReference>
<reference evidence="6" key="1">
    <citation type="submission" date="2016-10" db="EMBL/GenBank/DDBJ databases">
        <authorList>
            <person name="Varghese N."/>
            <person name="Submissions S."/>
        </authorList>
    </citation>
    <scope>NUCLEOTIDE SEQUENCE [LARGE SCALE GENOMIC DNA]</scope>
    <source>
        <strain evidence="6">DSM 8344</strain>
    </source>
</reference>
<dbReference type="EMBL" id="FNCP01000002">
    <property type="protein sequence ID" value="SDG27225.1"/>
    <property type="molecule type" value="Genomic_DNA"/>
</dbReference>
<dbReference type="PANTHER" id="PTHR43228:SF1">
    <property type="entry name" value="TWO-COMPONENT RESPONSE REGULATOR ARR22"/>
    <property type="match status" value="1"/>
</dbReference>
<evidence type="ECO:0000313" key="5">
    <source>
        <dbReference type="EMBL" id="SDG27225.1"/>
    </source>
</evidence>
<dbReference type="SMART" id="SM00448">
    <property type="entry name" value="REC"/>
    <property type="match status" value="1"/>
</dbReference>
<keyword evidence="6" id="KW-1185">Reference proteome</keyword>
<keyword evidence="3" id="KW-0597">Phosphoprotein</keyword>
<dbReference type="InterPro" id="IPR001789">
    <property type="entry name" value="Sig_transdc_resp-reg_receiver"/>
</dbReference>
<evidence type="ECO:0000259" key="4">
    <source>
        <dbReference type="PROSITE" id="PS50110"/>
    </source>
</evidence>
<evidence type="ECO:0000256" key="3">
    <source>
        <dbReference type="PROSITE-ProRule" id="PRU00169"/>
    </source>
</evidence>
<dbReference type="InterPro" id="IPR011006">
    <property type="entry name" value="CheY-like_superfamily"/>
</dbReference>
<protein>
    <recommendedName>
        <fullName evidence="1">Stage 0 sporulation protein A homolog</fullName>
    </recommendedName>
</protein>
<dbReference type="Proteomes" id="UP000198656">
    <property type="component" value="Unassembled WGS sequence"/>
</dbReference>
<organism evidence="5 6">
    <name type="scientific">Desulfosporosinus hippei DSM 8344</name>
    <dbReference type="NCBI Taxonomy" id="1121419"/>
    <lineage>
        <taxon>Bacteria</taxon>
        <taxon>Bacillati</taxon>
        <taxon>Bacillota</taxon>
        <taxon>Clostridia</taxon>
        <taxon>Eubacteriales</taxon>
        <taxon>Desulfitobacteriaceae</taxon>
        <taxon>Desulfosporosinus</taxon>
    </lineage>
</organism>
<dbReference type="RefSeq" id="WP_092329172.1">
    <property type="nucleotide sequence ID" value="NZ_FNCP01000002.1"/>
</dbReference>
<dbReference type="STRING" id="1121419.SAMN05443529_1024"/>
<dbReference type="OrthoDB" id="9790669at2"/>
<dbReference type="Pfam" id="PF00072">
    <property type="entry name" value="Response_reg"/>
    <property type="match status" value="1"/>
</dbReference>
<name>A0A1G7SVZ5_9FIRM</name>
<dbReference type="SUPFAM" id="SSF52172">
    <property type="entry name" value="CheY-like"/>
    <property type="match status" value="1"/>
</dbReference>
<evidence type="ECO:0000313" key="6">
    <source>
        <dbReference type="Proteomes" id="UP000198656"/>
    </source>
</evidence>
<dbReference type="GO" id="GO:0000160">
    <property type="term" value="P:phosphorelay signal transduction system"/>
    <property type="evidence" value="ECO:0007669"/>
    <property type="project" value="InterPro"/>
</dbReference>
<dbReference type="InterPro" id="IPR052048">
    <property type="entry name" value="ST_Response_Regulator"/>
</dbReference>
<proteinExistence type="predicted"/>
<feature type="modified residue" description="4-aspartylphosphate" evidence="3">
    <location>
        <position position="52"/>
    </location>
</feature>
<evidence type="ECO:0000256" key="2">
    <source>
        <dbReference type="ARBA" id="ARBA00024867"/>
    </source>
</evidence>
<evidence type="ECO:0000256" key="1">
    <source>
        <dbReference type="ARBA" id="ARBA00018672"/>
    </source>
</evidence>
<dbReference type="Gene3D" id="3.40.50.2300">
    <property type="match status" value="1"/>
</dbReference>
<feature type="domain" description="Response regulatory" evidence="4">
    <location>
        <begin position="2"/>
        <end position="117"/>
    </location>
</feature>
<dbReference type="PROSITE" id="PS50110">
    <property type="entry name" value="RESPONSE_REGULATORY"/>
    <property type="match status" value="1"/>
</dbReference>
<dbReference type="AlphaFoldDB" id="A0A1G7SVZ5"/>
<accession>A0A1G7SVZ5</accession>
<sequence length="119" mass="13402">MRILVVDDSLFMRNIVRSVLERAGHQVIGEATNGQEAIYKYMDLNPELVIMDITMPILNGIESLKEILRYNSTAKVLMCSAMGQTTMIKESIESGAKGFITKPFDAELILREIESISYK</sequence>